<protein>
    <submittedName>
        <fullName evidence="1">Uncharacterized protein</fullName>
    </submittedName>
</protein>
<comment type="caution">
    <text evidence="1">The sequence shown here is derived from an EMBL/GenBank/DDBJ whole genome shotgun (WGS) entry which is preliminary data.</text>
</comment>
<evidence type="ECO:0000313" key="2">
    <source>
        <dbReference type="Proteomes" id="UP001305779"/>
    </source>
</evidence>
<sequence>MGSISDPTQTGHYGGDSEPLDLTVLGLNSGTSMDGIDCALCQFRQSTPKAPVEFELLKYGEVPLEPVIKKRVMQMILHNKTTPEELSEVNVLLGNTFASAAQEFCEQNGVDLRSIDAIGSHGQTIWLLSMPKPGQTKSALTMAEGTFMASQTGITTVTDFRVSDQAAGRQGAPLIAFFDALLLHHPIKLRACQNIGGIANVCFIPPDNGGGIDQCFDFDTGPGNVFIDAVVRHYTNGEMEYDKDGLMGRKGLVNQDLVDDFLQHEYFALDPPKTTGREVFRDTLAFELIQKAEALGLPPDDVVATTTRITAQAIVDHYKRFAPSQDIDELFMCGGGAYNPNITEYIQKHYPKTKIYMLDDAGVPAGAKEAITFAWQGMEAVVGRSIPVPNRVETRREYVLGKVNPGENYRAVMRKGMLFGAGETHLPPVSEMILLKDGKRFDNKW</sequence>
<evidence type="ECO:0000313" key="1">
    <source>
        <dbReference type="EMBL" id="KAK4495991.1"/>
    </source>
</evidence>
<dbReference type="InterPro" id="IPR043129">
    <property type="entry name" value="ATPase_NBD"/>
</dbReference>
<accession>A0ABR0E3J6</accession>
<dbReference type="PANTHER" id="PTHR30605:SF0">
    <property type="entry name" value="ANHYDRO-N-ACETYLMURAMIC ACID KINASE"/>
    <property type="match status" value="1"/>
</dbReference>
<dbReference type="InterPro" id="IPR005338">
    <property type="entry name" value="Anhydro_N_Ac-Mur_kinase"/>
</dbReference>
<reference evidence="1 2" key="1">
    <citation type="journal article" date="2023" name="G3 (Bethesda)">
        <title>A chromosome-level genome assembly of Zasmidium syzygii isolated from banana leaves.</title>
        <authorList>
            <person name="van Westerhoven A.C."/>
            <person name="Mehrabi R."/>
            <person name="Talebi R."/>
            <person name="Steentjes M.B.F."/>
            <person name="Corcolon B."/>
            <person name="Chong P.A."/>
            <person name="Kema G.H.J."/>
            <person name="Seidl M.F."/>
        </authorList>
    </citation>
    <scope>NUCLEOTIDE SEQUENCE [LARGE SCALE GENOMIC DNA]</scope>
    <source>
        <strain evidence="1 2">P124</strain>
    </source>
</reference>
<organism evidence="1 2">
    <name type="scientific">Zasmidium cellare</name>
    <name type="common">Wine cellar mold</name>
    <name type="synonym">Racodium cellare</name>
    <dbReference type="NCBI Taxonomy" id="395010"/>
    <lineage>
        <taxon>Eukaryota</taxon>
        <taxon>Fungi</taxon>
        <taxon>Dikarya</taxon>
        <taxon>Ascomycota</taxon>
        <taxon>Pezizomycotina</taxon>
        <taxon>Dothideomycetes</taxon>
        <taxon>Dothideomycetidae</taxon>
        <taxon>Mycosphaerellales</taxon>
        <taxon>Mycosphaerellaceae</taxon>
        <taxon>Zasmidium</taxon>
    </lineage>
</organism>
<dbReference type="Proteomes" id="UP001305779">
    <property type="component" value="Unassembled WGS sequence"/>
</dbReference>
<dbReference type="CDD" id="cd24051">
    <property type="entry name" value="ASKHA_NBD_LGK"/>
    <property type="match status" value="1"/>
</dbReference>
<dbReference type="SUPFAM" id="SSF53067">
    <property type="entry name" value="Actin-like ATPase domain"/>
    <property type="match status" value="1"/>
</dbReference>
<dbReference type="EMBL" id="JAXOVC010000011">
    <property type="protein sequence ID" value="KAK4495991.1"/>
    <property type="molecule type" value="Genomic_DNA"/>
</dbReference>
<proteinExistence type="predicted"/>
<dbReference type="PANTHER" id="PTHR30605">
    <property type="entry name" value="ANHYDRO-N-ACETYLMURAMIC ACID KINASE"/>
    <property type="match status" value="1"/>
</dbReference>
<gene>
    <name evidence="1" type="ORF">PRZ48_013259</name>
</gene>
<keyword evidence="2" id="KW-1185">Reference proteome</keyword>
<dbReference type="Pfam" id="PF03702">
    <property type="entry name" value="AnmK"/>
    <property type="match status" value="1"/>
</dbReference>
<name>A0ABR0E3J6_ZASCE</name>
<dbReference type="Gene3D" id="3.30.420.40">
    <property type="match status" value="2"/>
</dbReference>